<evidence type="ECO:0000256" key="1">
    <source>
        <dbReference type="ARBA" id="ARBA00004141"/>
    </source>
</evidence>
<organism evidence="7 8">
    <name type="scientific">Bifidobacterium moraviense</name>
    <dbReference type="NCBI Taxonomy" id="2675323"/>
    <lineage>
        <taxon>Bacteria</taxon>
        <taxon>Bacillati</taxon>
        <taxon>Actinomycetota</taxon>
        <taxon>Actinomycetes</taxon>
        <taxon>Bifidobacteriales</taxon>
        <taxon>Bifidobacteriaceae</taxon>
        <taxon>Bifidobacterium</taxon>
    </lineage>
</organism>
<sequence>MRRMMRRVRAAAMLLEVTVATGVAVGVAGWAFAAATGLAIRWLWHDLPLRLGVGSVRDADLAQWPFWFTFPIMAVGAVLLMVNERTNSVTVTPIMGVIDEVRRTGRYGRRALVLPYFVAAWLPLAFGAAAGPEAGLANVVASAATRFGGAMHAAAAECLRAMRIGDDPRLDGEKRKPDGARTADEDEDSARSDATVSDASAKTGKKNAPSAELSAAARRTVDAAAVACGVAVFFGLGRLTGYGLALPRLSPIRWHAQDALWAVPALIAGIAAGALFVGMTRLSRLVAERFGDHVLTRDLAVALVVSAASCTLPFMLFSGESDLDLLVAHAAQAGPVLLALIAVARCVTAPLCIGMGWRGGQFFPMIFVGVTLGYALGGATGADPVFCAACSSGALIAMVIRRPLIASLIMMLVMPLPSFPLLLAAAYAASLVPLPRTFDGVPALRPHLPDRMLRRMPHRTH</sequence>
<name>A0A7Y0F0D2_9BIFI</name>
<feature type="transmembrane region" description="Helical" evidence="6">
    <location>
        <begin position="220"/>
        <end position="239"/>
    </location>
</feature>
<dbReference type="RefSeq" id="WP_169274863.1">
    <property type="nucleotide sequence ID" value="NZ_JAAIIH010000001.1"/>
</dbReference>
<feature type="transmembrane region" description="Helical" evidence="6">
    <location>
        <begin position="64"/>
        <end position="82"/>
    </location>
</feature>
<feature type="compositionally biased region" description="Basic and acidic residues" evidence="5">
    <location>
        <begin position="167"/>
        <end position="183"/>
    </location>
</feature>
<comment type="caution">
    <text evidence="7">The sequence shown here is derived from an EMBL/GenBank/DDBJ whole genome shotgun (WGS) entry which is preliminary data.</text>
</comment>
<dbReference type="Proteomes" id="UP000588277">
    <property type="component" value="Unassembled WGS sequence"/>
</dbReference>
<dbReference type="SUPFAM" id="SSF81340">
    <property type="entry name" value="Clc chloride channel"/>
    <property type="match status" value="2"/>
</dbReference>
<gene>
    <name evidence="7" type="ORF">G1C96_0280</name>
</gene>
<dbReference type="EMBL" id="JAAIIH010000001">
    <property type="protein sequence ID" value="NMM99702.1"/>
    <property type="molecule type" value="Genomic_DNA"/>
</dbReference>
<dbReference type="Gene3D" id="1.10.3080.10">
    <property type="entry name" value="Clc chloride channel"/>
    <property type="match status" value="2"/>
</dbReference>
<feature type="transmembrane region" description="Helical" evidence="6">
    <location>
        <begin position="407"/>
        <end position="429"/>
    </location>
</feature>
<evidence type="ECO:0000313" key="8">
    <source>
        <dbReference type="Proteomes" id="UP000588277"/>
    </source>
</evidence>
<feature type="transmembrane region" description="Helical" evidence="6">
    <location>
        <begin position="299"/>
        <end position="319"/>
    </location>
</feature>
<keyword evidence="3 6" id="KW-1133">Transmembrane helix</keyword>
<feature type="transmembrane region" description="Helical" evidence="6">
    <location>
        <begin position="111"/>
        <end position="130"/>
    </location>
</feature>
<evidence type="ECO:0000256" key="5">
    <source>
        <dbReference type="SAM" id="MobiDB-lite"/>
    </source>
</evidence>
<keyword evidence="8" id="KW-1185">Reference proteome</keyword>
<accession>A0A7Y0F0D2</accession>
<evidence type="ECO:0000256" key="4">
    <source>
        <dbReference type="ARBA" id="ARBA00023136"/>
    </source>
</evidence>
<feature type="region of interest" description="Disordered" evidence="5">
    <location>
        <begin position="167"/>
        <end position="211"/>
    </location>
</feature>
<dbReference type="InterPro" id="IPR014743">
    <property type="entry name" value="Cl-channel_core"/>
</dbReference>
<dbReference type="GO" id="GO:0016020">
    <property type="term" value="C:membrane"/>
    <property type="evidence" value="ECO:0007669"/>
    <property type="project" value="UniProtKB-SubCell"/>
</dbReference>
<dbReference type="GO" id="GO:0015108">
    <property type="term" value="F:chloride transmembrane transporter activity"/>
    <property type="evidence" value="ECO:0007669"/>
    <property type="project" value="InterPro"/>
</dbReference>
<dbReference type="CDD" id="cd00400">
    <property type="entry name" value="Voltage_gated_ClC"/>
    <property type="match status" value="1"/>
</dbReference>
<evidence type="ECO:0000256" key="3">
    <source>
        <dbReference type="ARBA" id="ARBA00022989"/>
    </source>
</evidence>
<keyword evidence="2 6" id="KW-0812">Transmembrane</keyword>
<feature type="transmembrane region" description="Helical" evidence="6">
    <location>
        <begin position="12"/>
        <end position="44"/>
    </location>
</feature>
<dbReference type="Pfam" id="PF00654">
    <property type="entry name" value="Voltage_CLC"/>
    <property type="match status" value="1"/>
</dbReference>
<evidence type="ECO:0000256" key="2">
    <source>
        <dbReference type="ARBA" id="ARBA00022692"/>
    </source>
</evidence>
<comment type="subcellular location">
    <subcellularLocation>
        <location evidence="1">Membrane</location>
        <topology evidence="1">Multi-pass membrane protein</topology>
    </subcellularLocation>
</comment>
<dbReference type="PANTHER" id="PTHR43427">
    <property type="entry name" value="CHLORIDE CHANNEL PROTEIN CLC-E"/>
    <property type="match status" value="1"/>
</dbReference>
<dbReference type="InterPro" id="IPR001807">
    <property type="entry name" value="ClC"/>
</dbReference>
<feature type="transmembrane region" description="Helical" evidence="6">
    <location>
        <begin position="259"/>
        <end position="278"/>
    </location>
</feature>
<protein>
    <submittedName>
        <fullName evidence="7">Chloride channel</fullName>
    </submittedName>
</protein>
<proteinExistence type="predicted"/>
<dbReference type="InterPro" id="IPR050368">
    <property type="entry name" value="ClC-type_chloride_channel"/>
</dbReference>
<feature type="transmembrane region" description="Helical" evidence="6">
    <location>
        <begin position="136"/>
        <end position="155"/>
    </location>
</feature>
<evidence type="ECO:0000256" key="6">
    <source>
        <dbReference type="SAM" id="Phobius"/>
    </source>
</evidence>
<feature type="transmembrane region" description="Helical" evidence="6">
    <location>
        <begin position="325"/>
        <end position="347"/>
    </location>
</feature>
<reference evidence="7 8" key="1">
    <citation type="submission" date="2020-02" db="EMBL/GenBank/DDBJ databases">
        <title>Characterization of phylogenetic diversity of novel bifidobacterial species isolated in Czech ZOOs.</title>
        <authorList>
            <person name="Lugli G.A."/>
            <person name="Vera N.B."/>
            <person name="Ventura M."/>
        </authorList>
    </citation>
    <scope>NUCLEOTIDE SEQUENCE [LARGE SCALE GENOMIC DNA]</scope>
    <source>
        <strain evidence="7 8">DSM 109958</strain>
    </source>
</reference>
<keyword evidence="4 6" id="KW-0472">Membrane</keyword>
<dbReference type="AlphaFoldDB" id="A0A7Y0F0D2"/>
<dbReference type="PANTHER" id="PTHR43427:SF12">
    <property type="entry name" value="CHLORIDE TRANSPORTER"/>
    <property type="match status" value="1"/>
</dbReference>
<evidence type="ECO:0000313" key="7">
    <source>
        <dbReference type="EMBL" id="NMM99702.1"/>
    </source>
</evidence>
<feature type="transmembrane region" description="Helical" evidence="6">
    <location>
        <begin position="359"/>
        <end position="376"/>
    </location>
</feature>